<accession>A0A0A9G1Z2</accession>
<sequence length="54" mass="6667">MQLLPALSSDPWQGFRTSHNHYRAAKHMVEVWPFLTSTRPEQEKMWRRRRQKKM</sequence>
<proteinExistence type="predicted"/>
<name>A0A0A9G1Z2_ARUDO</name>
<evidence type="ECO:0000313" key="1">
    <source>
        <dbReference type="EMBL" id="JAE14623.1"/>
    </source>
</evidence>
<protein>
    <submittedName>
        <fullName evidence="1">Uncharacterized protein</fullName>
    </submittedName>
</protein>
<dbReference type="AlphaFoldDB" id="A0A0A9G1Z2"/>
<dbReference type="EMBL" id="GBRH01183273">
    <property type="protein sequence ID" value="JAE14623.1"/>
    <property type="molecule type" value="Transcribed_RNA"/>
</dbReference>
<organism evidence="1">
    <name type="scientific">Arundo donax</name>
    <name type="common">Giant reed</name>
    <name type="synonym">Donax arundinaceus</name>
    <dbReference type="NCBI Taxonomy" id="35708"/>
    <lineage>
        <taxon>Eukaryota</taxon>
        <taxon>Viridiplantae</taxon>
        <taxon>Streptophyta</taxon>
        <taxon>Embryophyta</taxon>
        <taxon>Tracheophyta</taxon>
        <taxon>Spermatophyta</taxon>
        <taxon>Magnoliopsida</taxon>
        <taxon>Liliopsida</taxon>
        <taxon>Poales</taxon>
        <taxon>Poaceae</taxon>
        <taxon>PACMAD clade</taxon>
        <taxon>Arundinoideae</taxon>
        <taxon>Arundineae</taxon>
        <taxon>Arundo</taxon>
    </lineage>
</organism>
<reference evidence="1" key="2">
    <citation type="journal article" date="2015" name="Data Brief">
        <title>Shoot transcriptome of the giant reed, Arundo donax.</title>
        <authorList>
            <person name="Barrero R.A."/>
            <person name="Guerrero F.D."/>
            <person name="Moolhuijzen P."/>
            <person name="Goolsby J.A."/>
            <person name="Tidwell J."/>
            <person name="Bellgard S.E."/>
            <person name="Bellgard M.I."/>
        </authorList>
    </citation>
    <scope>NUCLEOTIDE SEQUENCE</scope>
    <source>
        <tissue evidence="1">Shoot tissue taken approximately 20 cm above the soil surface</tissue>
    </source>
</reference>
<reference evidence="1" key="1">
    <citation type="submission" date="2014-09" db="EMBL/GenBank/DDBJ databases">
        <authorList>
            <person name="Magalhaes I.L.F."/>
            <person name="Oliveira U."/>
            <person name="Santos F.R."/>
            <person name="Vidigal T.H.D.A."/>
            <person name="Brescovit A.D."/>
            <person name="Santos A.J."/>
        </authorList>
    </citation>
    <scope>NUCLEOTIDE SEQUENCE</scope>
    <source>
        <tissue evidence="1">Shoot tissue taken approximately 20 cm above the soil surface</tissue>
    </source>
</reference>